<evidence type="ECO:0000313" key="1">
    <source>
        <dbReference type="EMBL" id="MFC5191556.1"/>
    </source>
</evidence>
<reference evidence="2" key="1">
    <citation type="journal article" date="2019" name="Int. J. Syst. Evol. Microbiol.">
        <title>The Global Catalogue of Microorganisms (GCM) 10K type strain sequencing project: providing services to taxonomists for standard genome sequencing and annotation.</title>
        <authorList>
            <consortium name="The Broad Institute Genomics Platform"/>
            <consortium name="The Broad Institute Genome Sequencing Center for Infectious Disease"/>
            <person name="Wu L."/>
            <person name="Ma J."/>
        </authorList>
    </citation>
    <scope>NUCLEOTIDE SEQUENCE [LARGE SCALE GENOMIC DNA]</scope>
    <source>
        <strain evidence="2">CGMCC 1.7030</strain>
    </source>
</reference>
<organism evidence="1 2">
    <name type="scientific">Algoriphagus aquatilis</name>
    <dbReference type="NCBI Taxonomy" id="490186"/>
    <lineage>
        <taxon>Bacteria</taxon>
        <taxon>Pseudomonadati</taxon>
        <taxon>Bacteroidota</taxon>
        <taxon>Cytophagia</taxon>
        <taxon>Cytophagales</taxon>
        <taxon>Cyclobacteriaceae</taxon>
        <taxon>Algoriphagus</taxon>
    </lineage>
</organism>
<accession>A0ABW0BVA6</accession>
<evidence type="ECO:0008006" key="3">
    <source>
        <dbReference type="Google" id="ProtNLM"/>
    </source>
</evidence>
<comment type="caution">
    <text evidence="1">The sequence shown here is derived from an EMBL/GenBank/DDBJ whole genome shotgun (WGS) entry which is preliminary data.</text>
</comment>
<protein>
    <recommendedName>
        <fullName evidence="3">STAS/SEC14 domain-containing protein</fullName>
    </recommendedName>
</protein>
<name>A0ABW0BVA6_9BACT</name>
<evidence type="ECO:0000313" key="2">
    <source>
        <dbReference type="Proteomes" id="UP001596163"/>
    </source>
</evidence>
<dbReference type="EMBL" id="JBHSKS010000004">
    <property type="protein sequence ID" value="MFC5191556.1"/>
    <property type="molecule type" value="Genomic_DNA"/>
</dbReference>
<keyword evidence="2" id="KW-1185">Reference proteome</keyword>
<proteinExistence type="predicted"/>
<sequence length="154" mass="17573">MPSNCFQIAINQELGVIVISFQGKIFPKDMVDLLGELFNHQDYRIDFPTVYDFSGSSAIGYQIDVMAFVKRLGEFRNTGSVHKRIGVIVKTPNQKFLINVFLKFASSFNLEIKVFDESSPCVAWMKESIEDQEKLSQLLKSNKEELARRLESLA</sequence>
<dbReference type="Proteomes" id="UP001596163">
    <property type="component" value="Unassembled WGS sequence"/>
</dbReference>
<gene>
    <name evidence="1" type="ORF">ACFPIK_07230</name>
</gene>
<dbReference type="RefSeq" id="WP_377913708.1">
    <property type="nucleotide sequence ID" value="NZ_JBHSKS010000004.1"/>
</dbReference>